<gene>
    <name evidence="1" type="ORF">KSP39_PZI008873</name>
</gene>
<dbReference type="Proteomes" id="UP001418222">
    <property type="component" value="Unassembled WGS sequence"/>
</dbReference>
<evidence type="ECO:0000313" key="2">
    <source>
        <dbReference type="Proteomes" id="UP001418222"/>
    </source>
</evidence>
<protein>
    <submittedName>
        <fullName evidence="1">Uncharacterized protein</fullName>
    </submittedName>
</protein>
<organism evidence="1 2">
    <name type="scientific">Platanthera zijinensis</name>
    <dbReference type="NCBI Taxonomy" id="2320716"/>
    <lineage>
        <taxon>Eukaryota</taxon>
        <taxon>Viridiplantae</taxon>
        <taxon>Streptophyta</taxon>
        <taxon>Embryophyta</taxon>
        <taxon>Tracheophyta</taxon>
        <taxon>Spermatophyta</taxon>
        <taxon>Magnoliopsida</taxon>
        <taxon>Liliopsida</taxon>
        <taxon>Asparagales</taxon>
        <taxon>Orchidaceae</taxon>
        <taxon>Orchidoideae</taxon>
        <taxon>Orchideae</taxon>
        <taxon>Orchidinae</taxon>
        <taxon>Platanthera</taxon>
    </lineage>
</organism>
<keyword evidence="2" id="KW-1185">Reference proteome</keyword>
<evidence type="ECO:0000313" key="1">
    <source>
        <dbReference type="EMBL" id="KAK8942689.1"/>
    </source>
</evidence>
<reference evidence="1 2" key="1">
    <citation type="journal article" date="2022" name="Nat. Plants">
        <title>Genomes of leafy and leafless Platanthera orchids illuminate the evolution of mycoheterotrophy.</title>
        <authorList>
            <person name="Li M.H."/>
            <person name="Liu K.W."/>
            <person name="Li Z."/>
            <person name="Lu H.C."/>
            <person name="Ye Q.L."/>
            <person name="Zhang D."/>
            <person name="Wang J.Y."/>
            <person name="Li Y.F."/>
            <person name="Zhong Z.M."/>
            <person name="Liu X."/>
            <person name="Yu X."/>
            <person name="Liu D.K."/>
            <person name="Tu X.D."/>
            <person name="Liu B."/>
            <person name="Hao Y."/>
            <person name="Liao X.Y."/>
            <person name="Jiang Y.T."/>
            <person name="Sun W.H."/>
            <person name="Chen J."/>
            <person name="Chen Y.Q."/>
            <person name="Ai Y."/>
            <person name="Zhai J.W."/>
            <person name="Wu S.S."/>
            <person name="Zhou Z."/>
            <person name="Hsiao Y.Y."/>
            <person name="Wu W.L."/>
            <person name="Chen Y.Y."/>
            <person name="Lin Y.F."/>
            <person name="Hsu J.L."/>
            <person name="Li C.Y."/>
            <person name="Wang Z.W."/>
            <person name="Zhao X."/>
            <person name="Zhong W.Y."/>
            <person name="Ma X.K."/>
            <person name="Ma L."/>
            <person name="Huang J."/>
            <person name="Chen G.Z."/>
            <person name="Huang M.Z."/>
            <person name="Huang L."/>
            <person name="Peng D.H."/>
            <person name="Luo Y.B."/>
            <person name="Zou S.Q."/>
            <person name="Chen S.P."/>
            <person name="Lan S."/>
            <person name="Tsai W.C."/>
            <person name="Van de Peer Y."/>
            <person name="Liu Z.J."/>
        </authorList>
    </citation>
    <scope>NUCLEOTIDE SEQUENCE [LARGE SCALE GENOMIC DNA]</scope>
    <source>
        <strain evidence="1">Lor287</strain>
    </source>
</reference>
<name>A0AAP0G7N5_9ASPA</name>
<proteinExistence type="predicted"/>
<accession>A0AAP0G7N5</accession>
<dbReference type="AlphaFoldDB" id="A0AAP0G7N5"/>
<dbReference type="EMBL" id="JBBWWQ010000007">
    <property type="protein sequence ID" value="KAK8942689.1"/>
    <property type="molecule type" value="Genomic_DNA"/>
</dbReference>
<sequence>MVDHQLPGLDQILAASVPSPSAGEPFSQAEKELLNYLLTSPAERSHVKSATGDQTSWKSLAKRFLYWARVARVLGMNQFRARSDGQLKQKVKDDNKKKSC</sequence>
<comment type="caution">
    <text evidence="1">The sequence shown here is derived from an EMBL/GenBank/DDBJ whole genome shotgun (WGS) entry which is preliminary data.</text>
</comment>